<dbReference type="InParanoid" id="A0A200PTN4"/>
<evidence type="ECO:0000313" key="3">
    <source>
        <dbReference type="Proteomes" id="UP000195402"/>
    </source>
</evidence>
<comment type="caution">
    <text evidence="2">The sequence shown here is derived from an EMBL/GenBank/DDBJ whole genome shotgun (WGS) entry which is preliminary data.</text>
</comment>
<proteinExistence type="predicted"/>
<keyword evidence="3" id="KW-1185">Reference proteome</keyword>
<protein>
    <submittedName>
        <fullName evidence="2">Uncharacterized protein</fullName>
    </submittedName>
</protein>
<feature type="region of interest" description="Disordered" evidence="1">
    <location>
        <begin position="43"/>
        <end position="70"/>
    </location>
</feature>
<evidence type="ECO:0000256" key="1">
    <source>
        <dbReference type="SAM" id="MobiDB-lite"/>
    </source>
</evidence>
<dbReference type="Proteomes" id="UP000195402">
    <property type="component" value="Unassembled WGS sequence"/>
</dbReference>
<feature type="compositionally biased region" description="Polar residues" evidence="1">
    <location>
        <begin position="44"/>
        <end position="60"/>
    </location>
</feature>
<dbReference type="EMBL" id="MVGT01004042">
    <property type="protein sequence ID" value="OVA01571.1"/>
    <property type="molecule type" value="Genomic_DNA"/>
</dbReference>
<dbReference type="AlphaFoldDB" id="A0A200PTN4"/>
<accession>A0A200PTN4</accession>
<name>A0A200PTN4_MACCD</name>
<reference evidence="2 3" key="1">
    <citation type="journal article" date="2017" name="Mol. Plant">
        <title>The Genome of Medicinal Plant Macleaya cordata Provides New Insights into Benzylisoquinoline Alkaloids Metabolism.</title>
        <authorList>
            <person name="Liu X."/>
            <person name="Liu Y."/>
            <person name="Huang P."/>
            <person name="Ma Y."/>
            <person name="Qing Z."/>
            <person name="Tang Q."/>
            <person name="Cao H."/>
            <person name="Cheng P."/>
            <person name="Zheng Y."/>
            <person name="Yuan Z."/>
            <person name="Zhou Y."/>
            <person name="Liu J."/>
            <person name="Tang Z."/>
            <person name="Zhuo Y."/>
            <person name="Zhang Y."/>
            <person name="Yu L."/>
            <person name="Huang J."/>
            <person name="Yang P."/>
            <person name="Peng Q."/>
            <person name="Zhang J."/>
            <person name="Jiang W."/>
            <person name="Zhang Z."/>
            <person name="Lin K."/>
            <person name="Ro D.K."/>
            <person name="Chen X."/>
            <person name="Xiong X."/>
            <person name="Shang Y."/>
            <person name="Huang S."/>
            <person name="Zeng J."/>
        </authorList>
    </citation>
    <scope>NUCLEOTIDE SEQUENCE [LARGE SCALE GENOMIC DNA]</scope>
    <source>
        <strain evidence="3">cv. BLH2017</strain>
        <tissue evidence="2">Root</tissue>
    </source>
</reference>
<gene>
    <name evidence="2" type="ORF">BVC80_7907g5</name>
</gene>
<organism evidence="2 3">
    <name type="scientific">Macleaya cordata</name>
    <name type="common">Five-seeded plume-poppy</name>
    <name type="synonym">Bocconia cordata</name>
    <dbReference type="NCBI Taxonomy" id="56857"/>
    <lineage>
        <taxon>Eukaryota</taxon>
        <taxon>Viridiplantae</taxon>
        <taxon>Streptophyta</taxon>
        <taxon>Embryophyta</taxon>
        <taxon>Tracheophyta</taxon>
        <taxon>Spermatophyta</taxon>
        <taxon>Magnoliopsida</taxon>
        <taxon>Ranunculales</taxon>
        <taxon>Papaveraceae</taxon>
        <taxon>Papaveroideae</taxon>
        <taxon>Macleaya</taxon>
    </lineage>
</organism>
<evidence type="ECO:0000313" key="2">
    <source>
        <dbReference type="EMBL" id="OVA01571.1"/>
    </source>
</evidence>
<sequence length="70" mass="7584">MGITPSRRNVTSVVRLDTSANTVLDLDSNNLNKVKETSIRDPISSINNNDLTEANTTQPTKKGICGSPNR</sequence>